<dbReference type="Proteomes" id="UP000199025">
    <property type="component" value="Unassembled WGS sequence"/>
</dbReference>
<dbReference type="GO" id="GO:0000156">
    <property type="term" value="F:phosphorelay response regulator activity"/>
    <property type="evidence" value="ECO:0007669"/>
    <property type="project" value="TreeGrafter"/>
</dbReference>
<dbReference type="Pfam" id="PF00072">
    <property type="entry name" value="Response_reg"/>
    <property type="match status" value="1"/>
</dbReference>
<evidence type="ECO:0000256" key="3">
    <source>
        <dbReference type="ARBA" id="ARBA00023125"/>
    </source>
</evidence>
<keyword evidence="3 7" id="KW-0238">DNA-binding</keyword>
<dbReference type="InterPro" id="IPR011006">
    <property type="entry name" value="CheY-like_superfamily"/>
</dbReference>
<dbReference type="EMBL" id="FORP01000015">
    <property type="protein sequence ID" value="SFK19771.1"/>
    <property type="molecule type" value="Genomic_DNA"/>
</dbReference>
<evidence type="ECO:0000313" key="10">
    <source>
        <dbReference type="EMBL" id="SFK19771.1"/>
    </source>
</evidence>
<keyword evidence="2" id="KW-0805">Transcription regulation</keyword>
<dbReference type="STRING" id="115433.SAMN05421835_115150"/>
<keyword evidence="11" id="KW-1185">Reference proteome</keyword>
<accession>A0A1I3XL52</accession>
<dbReference type="GO" id="GO:0000976">
    <property type="term" value="F:transcription cis-regulatory region binding"/>
    <property type="evidence" value="ECO:0007669"/>
    <property type="project" value="TreeGrafter"/>
</dbReference>
<feature type="modified residue" description="4-aspartylphosphate" evidence="6">
    <location>
        <position position="49"/>
    </location>
</feature>
<dbReference type="Pfam" id="PF00486">
    <property type="entry name" value="Trans_reg_C"/>
    <property type="match status" value="1"/>
</dbReference>
<dbReference type="PANTHER" id="PTHR48111:SF72">
    <property type="entry name" value="SENSORY TRANSDUCTION PROTEIN REGX3"/>
    <property type="match status" value="1"/>
</dbReference>
<keyword evidence="1 6" id="KW-0597">Phosphoprotein</keyword>
<evidence type="ECO:0000256" key="4">
    <source>
        <dbReference type="ARBA" id="ARBA00023163"/>
    </source>
</evidence>
<dbReference type="SMART" id="SM00448">
    <property type="entry name" value="REC"/>
    <property type="match status" value="1"/>
</dbReference>
<proteinExistence type="predicted"/>
<evidence type="ECO:0000313" key="11">
    <source>
        <dbReference type="Proteomes" id="UP000199025"/>
    </source>
</evidence>
<name>A0A1I3XL52_9PSEU</name>
<dbReference type="RefSeq" id="WP_091511531.1">
    <property type="nucleotide sequence ID" value="NZ_CBDQZW010000038.1"/>
</dbReference>
<dbReference type="GO" id="GO:0006355">
    <property type="term" value="P:regulation of DNA-templated transcription"/>
    <property type="evidence" value="ECO:0007669"/>
    <property type="project" value="InterPro"/>
</dbReference>
<evidence type="ECO:0000256" key="7">
    <source>
        <dbReference type="PROSITE-ProRule" id="PRU01091"/>
    </source>
</evidence>
<dbReference type="PROSITE" id="PS51755">
    <property type="entry name" value="OMPR_PHOB"/>
    <property type="match status" value="1"/>
</dbReference>
<dbReference type="PANTHER" id="PTHR48111">
    <property type="entry name" value="REGULATOR OF RPOS"/>
    <property type="match status" value="1"/>
</dbReference>
<keyword evidence="4" id="KW-0804">Transcription</keyword>
<dbReference type="GO" id="GO:0032993">
    <property type="term" value="C:protein-DNA complex"/>
    <property type="evidence" value="ECO:0007669"/>
    <property type="project" value="TreeGrafter"/>
</dbReference>
<dbReference type="InterPro" id="IPR039420">
    <property type="entry name" value="WalR-like"/>
</dbReference>
<dbReference type="SUPFAM" id="SSF52172">
    <property type="entry name" value="CheY-like"/>
    <property type="match status" value="1"/>
</dbReference>
<dbReference type="SMART" id="SM00862">
    <property type="entry name" value="Trans_reg_C"/>
    <property type="match status" value="1"/>
</dbReference>
<dbReference type="CDD" id="cd00383">
    <property type="entry name" value="trans_reg_C"/>
    <property type="match status" value="1"/>
</dbReference>
<evidence type="ECO:0000256" key="2">
    <source>
        <dbReference type="ARBA" id="ARBA00023015"/>
    </source>
</evidence>
<dbReference type="Gene3D" id="3.40.50.2300">
    <property type="match status" value="1"/>
</dbReference>
<dbReference type="AlphaFoldDB" id="A0A1I3XL52"/>
<evidence type="ECO:0000256" key="1">
    <source>
        <dbReference type="ARBA" id="ARBA00022553"/>
    </source>
</evidence>
<evidence type="ECO:0000256" key="5">
    <source>
        <dbReference type="ARBA" id="ARBA00041201"/>
    </source>
</evidence>
<evidence type="ECO:0000256" key="6">
    <source>
        <dbReference type="PROSITE-ProRule" id="PRU00169"/>
    </source>
</evidence>
<dbReference type="Gene3D" id="1.10.10.10">
    <property type="entry name" value="Winged helix-like DNA-binding domain superfamily/Winged helix DNA-binding domain"/>
    <property type="match status" value="1"/>
</dbReference>
<dbReference type="OrthoDB" id="116118at2"/>
<feature type="domain" description="OmpR/PhoB-type" evidence="9">
    <location>
        <begin position="125"/>
        <end position="220"/>
    </location>
</feature>
<dbReference type="PROSITE" id="PS50110">
    <property type="entry name" value="RESPONSE_REGULATORY"/>
    <property type="match status" value="1"/>
</dbReference>
<dbReference type="Gene3D" id="6.10.250.690">
    <property type="match status" value="1"/>
</dbReference>
<reference evidence="10 11" key="1">
    <citation type="submission" date="2016-10" db="EMBL/GenBank/DDBJ databases">
        <authorList>
            <person name="de Groot N.N."/>
        </authorList>
    </citation>
    <scope>NUCLEOTIDE SEQUENCE [LARGE SCALE GENOMIC DNA]</scope>
    <source>
        <strain evidence="10 11">DSM 44468</strain>
    </source>
</reference>
<feature type="DNA-binding region" description="OmpR/PhoB-type" evidence="7">
    <location>
        <begin position="125"/>
        <end position="220"/>
    </location>
</feature>
<dbReference type="InterPro" id="IPR036388">
    <property type="entry name" value="WH-like_DNA-bd_sf"/>
</dbReference>
<dbReference type="InterPro" id="IPR001789">
    <property type="entry name" value="Sig_transdc_resp-reg_receiver"/>
</dbReference>
<evidence type="ECO:0000259" key="8">
    <source>
        <dbReference type="PROSITE" id="PS50110"/>
    </source>
</evidence>
<feature type="domain" description="Response regulatory" evidence="8">
    <location>
        <begin position="2"/>
        <end position="113"/>
    </location>
</feature>
<protein>
    <recommendedName>
        <fullName evidence="5">Sensory transduction protein RegX3</fullName>
    </recommendedName>
</protein>
<sequence>MRFLLVEDDGRVATAVRSALHRRGVDVEWAATGLEAKAKYPQADVVLLDLGLPDMDGIELCEAIRRGSDAAIIVVSARGQVDDRITGLRAGADDYLVKPFHVDELLARAQAVLRRRAAPPPAPRPRPLHAGDLRIDPARFEVSAQGKPIALSRKEFLLLYTIAAAAGDVCTRQSLITEIWGEPWPGANRTLDVHVATLRTKLDRPGLIETVRGVGYRLGRPAG</sequence>
<organism evidence="10 11">
    <name type="scientific">Amycolatopsis sacchari</name>
    <dbReference type="NCBI Taxonomy" id="115433"/>
    <lineage>
        <taxon>Bacteria</taxon>
        <taxon>Bacillati</taxon>
        <taxon>Actinomycetota</taxon>
        <taxon>Actinomycetes</taxon>
        <taxon>Pseudonocardiales</taxon>
        <taxon>Pseudonocardiaceae</taxon>
        <taxon>Amycolatopsis</taxon>
    </lineage>
</organism>
<dbReference type="InterPro" id="IPR001867">
    <property type="entry name" value="OmpR/PhoB-type_DNA-bd"/>
</dbReference>
<gene>
    <name evidence="10" type="ORF">SAMN05421835_115150</name>
</gene>
<dbReference type="GO" id="GO:0005829">
    <property type="term" value="C:cytosol"/>
    <property type="evidence" value="ECO:0007669"/>
    <property type="project" value="TreeGrafter"/>
</dbReference>
<evidence type="ECO:0000259" key="9">
    <source>
        <dbReference type="PROSITE" id="PS51755"/>
    </source>
</evidence>